<name>A0A5A7QD91_STRAF</name>
<gene>
    <name evidence="1" type="ORF">STAS_18677</name>
</gene>
<keyword evidence="1" id="KW-0645">Protease</keyword>
<keyword evidence="2" id="KW-1185">Reference proteome</keyword>
<evidence type="ECO:0000313" key="1">
    <source>
        <dbReference type="EMBL" id="GER41921.1"/>
    </source>
</evidence>
<protein>
    <submittedName>
        <fullName evidence="1">ATP-dependent zinc metalloprotease FtsH</fullName>
    </submittedName>
</protein>
<reference evidence="2" key="1">
    <citation type="journal article" date="2019" name="Curr. Biol.">
        <title>Genome Sequence of Striga asiatica Provides Insight into the Evolution of Plant Parasitism.</title>
        <authorList>
            <person name="Yoshida S."/>
            <person name="Kim S."/>
            <person name="Wafula E.K."/>
            <person name="Tanskanen J."/>
            <person name="Kim Y.M."/>
            <person name="Honaas L."/>
            <person name="Yang Z."/>
            <person name="Spallek T."/>
            <person name="Conn C.E."/>
            <person name="Ichihashi Y."/>
            <person name="Cheong K."/>
            <person name="Cui S."/>
            <person name="Der J.P."/>
            <person name="Gundlach H."/>
            <person name="Jiao Y."/>
            <person name="Hori C."/>
            <person name="Ishida J.K."/>
            <person name="Kasahara H."/>
            <person name="Kiba T."/>
            <person name="Kim M.S."/>
            <person name="Koo N."/>
            <person name="Laohavisit A."/>
            <person name="Lee Y.H."/>
            <person name="Lumba S."/>
            <person name="McCourt P."/>
            <person name="Mortimer J.C."/>
            <person name="Mutuku J.M."/>
            <person name="Nomura T."/>
            <person name="Sasaki-Sekimoto Y."/>
            <person name="Seto Y."/>
            <person name="Wang Y."/>
            <person name="Wakatake T."/>
            <person name="Sakakibara H."/>
            <person name="Demura T."/>
            <person name="Yamaguchi S."/>
            <person name="Yoneyama K."/>
            <person name="Manabe R.I."/>
            <person name="Nelson D.C."/>
            <person name="Schulman A.H."/>
            <person name="Timko M.P."/>
            <person name="dePamphilis C.W."/>
            <person name="Choi D."/>
            <person name="Shirasu K."/>
        </authorList>
    </citation>
    <scope>NUCLEOTIDE SEQUENCE [LARGE SCALE GENOMIC DNA]</scope>
    <source>
        <strain evidence="2">cv. UVA1</strain>
    </source>
</reference>
<dbReference type="EMBL" id="BKCP01006195">
    <property type="protein sequence ID" value="GER41921.1"/>
    <property type="molecule type" value="Genomic_DNA"/>
</dbReference>
<comment type="caution">
    <text evidence="1">The sequence shown here is derived from an EMBL/GenBank/DDBJ whole genome shotgun (WGS) entry which is preliminary data.</text>
</comment>
<dbReference type="GO" id="GO:0008237">
    <property type="term" value="F:metallopeptidase activity"/>
    <property type="evidence" value="ECO:0007669"/>
    <property type="project" value="UniProtKB-KW"/>
</dbReference>
<sequence>FRDDGIRLHRRWKPQISASLQVQIWRFFCSEVRGDVGSGEGVGGGRRRWRRLFANLGIKSDYKDHCLEGQMENGDIDEHMRSNSDAFHFHHTFYHFYDFFFLKNEEKTNC</sequence>
<proteinExistence type="predicted"/>
<feature type="non-terminal residue" evidence="1">
    <location>
        <position position="1"/>
    </location>
</feature>
<organism evidence="1 2">
    <name type="scientific">Striga asiatica</name>
    <name type="common">Asiatic witchweed</name>
    <name type="synonym">Buchnera asiatica</name>
    <dbReference type="NCBI Taxonomy" id="4170"/>
    <lineage>
        <taxon>Eukaryota</taxon>
        <taxon>Viridiplantae</taxon>
        <taxon>Streptophyta</taxon>
        <taxon>Embryophyta</taxon>
        <taxon>Tracheophyta</taxon>
        <taxon>Spermatophyta</taxon>
        <taxon>Magnoliopsida</taxon>
        <taxon>eudicotyledons</taxon>
        <taxon>Gunneridae</taxon>
        <taxon>Pentapetalae</taxon>
        <taxon>asterids</taxon>
        <taxon>lamiids</taxon>
        <taxon>Lamiales</taxon>
        <taxon>Orobanchaceae</taxon>
        <taxon>Buchnereae</taxon>
        <taxon>Striga</taxon>
    </lineage>
</organism>
<dbReference type="GO" id="GO:0006508">
    <property type="term" value="P:proteolysis"/>
    <property type="evidence" value="ECO:0007669"/>
    <property type="project" value="UniProtKB-KW"/>
</dbReference>
<evidence type="ECO:0000313" key="2">
    <source>
        <dbReference type="Proteomes" id="UP000325081"/>
    </source>
</evidence>
<dbReference type="Proteomes" id="UP000325081">
    <property type="component" value="Unassembled WGS sequence"/>
</dbReference>
<accession>A0A5A7QD91</accession>
<dbReference type="AlphaFoldDB" id="A0A5A7QD91"/>
<keyword evidence="1" id="KW-0482">Metalloprotease</keyword>
<keyword evidence="1" id="KW-0378">Hydrolase</keyword>